<proteinExistence type="predicted"/>
<evidence type="ECO:0000313" key="4">
    <source>
        <dbReference type="EMBL" id="RFM32611.1"/>
    </source>
</evidence>
<dbReference type="OrthoDB" id="643763at2"/>
<evidence type="ECO:0000256" key="1">
    <source>
        <dbReference type="SAM" id="Phobius"/>
    </source>
</evidence>
<dbReference type="Proteomes" id="UP000261174">
    <property type="component" value="Unassembled WGS sequence"/>
</dbReference>
<dbReference type="Pfam" id="PF16344">
    <property type="entry name" value="FecR_C"/>
    <property type="match status" value="1"/>
</dbReference>
<keyword evidence="1" id="KW-1133">Transmembrane helix</keyword>
<evidence type="ECO:0000259" key="2">
    <source>
        <dbReference type="Pfam" id="PF04773"/>
    </source>
</evidence>
<keyword evidence="5" id="KW-1185">Reference proteome</keyword>
<feature type="domain" description="FecR protein" evidence="2">
    <location>
        <begin position="155"/>
        <end position="246"/>
    </location>
</feature>
<evidence type="ECO:0000259" key="3">
    <source>
        <dbReference type="Pfam" id="PF16344"/>
    </source>
</evidence>
<accession>A0A3E1NXG0</accession>
<dbReference type="RefSeq" id="WP_116855804.1">
    <property type="nucleotide sequence ID" value="NZ_QTJV01000009.1"/>
</dbReference>
<feature type="transmembrane region" description="Helical" evidence="1">
    <location>
        <begin position="131"/>
        <end position="148"/>
    </location>
</feature>
<dbReference type="Gene3D" id="2.60.120.1440">
    <property type="match status" value="1"/>
</dbReference>
<dbReference type="InterPro" id="IPR032508">
    <property type="entry name" value="FecR_C"/>
</dbReference>
<dbReference type="PANTHER" id="PTHR30273:SF2">
    <property type="entry name" value="PROTEIN FECR"/>
    <property type="match status" value="1"/>
</dbReference>
<dbReference type="InterPro" id="IPR012373">
    <property type="entry name" value="Ferrdict_sens_TM"/>
</dbReference>
<dbReference type="InterPro" id="IPR006860">
    <property type="entry name" value="FecR"/>
</dbReference>
<feature type="domain" description="Protein FecR C-terminal" evidence="3">
    <location>
        <begin position="274"/>
        <end position="326"/>
    </location>
</feature>
<organism evidence="4 5">
    <name type="scientific">Chitinophaga silvisoli</name>
    <dbReference type="NCBI Taxonomy" id="2291814"/>
    <lineage>
        <taxon>Bacteria</taxon>
        <taxon>Pseudomonadati</taxon>
        <taxon>Bacteroidota</taxon>
        <taxon>Chitinophagia</taxon>
        <taxon>Chitinophagales</taxon>
        <taxon>Chitinophagaceae</taxon>
        <taxon>Chitinophaga</taxon>
    </lineage>
</organism>
<dbReference type="PIRSF" id="PIRSF018266">
    <property type="entry name" value="FecR"/>
    <property type="match status" value="1"/>
</dbReference>
<evidence type="ECO:0000313" key="5">
    <source>
        <dbReference type="Proteomes" id="UP000261174"/>
    </source>
</evidence>
<dbReference type="PANTHER" id="PTHR30273">
    <property type="entry name" value="PERIPLASMIC SIGNAL SENSOR AND SIGMA FACTOR ACTIVATOR FECR-RELATED"/>
    <property type="match status" value="1"/>
</dbReference>
<keyword evidence="1" id="KW-0472">Membrane</keyword>
<name>A0A3E1NXG0_9BACT</name>
<dbReference type="Gene3D" id="3.55.50.30">
    <property type="match status" value="1"/>
</dbReference>
<keyword evidence="1" id="KW-0812">Transmembrane</keyword>
<protein>
    <submittedName>
        <fullName evidence="4">FecR family protein</fullName>
    </submittedName>
</protein>
<gene>
    <name evidence="4" type="ORF">DXN04_23335</name>
</gene>
<dbReference type="GO" id="GO:0016989">
    <property type="term" value="F:sigma factor antagonist activity"/>
    <property type="evidence" value="ECO:0007669"/>
    <property type="project" value="TreeGrafter"/>
</dbReference>
<reference evidence="4 5" key="1">
    <citation type="submission" date="2018-08" db="EMBL/GenBank/DDBJ databases">
        <title>Chitinophaga sp. K20C18050901, a novel bacterium isolated from forest soil.</title>
        <authorList>
            <person name="Wang C."/>
        </authorList>
    </citation>
    <scope>NUCLEOTIDE SEQUENCE [LARGE SCALE GENOMIC DNA]</scope>
    <source>
        <strain evidence="4 5">K20C18050901</strain>
    </source>
</reference>
<dbReference type="Pfam" id="PF04773">
    <property type="entry name" value="FecR"/>
    <property type="match status" value="1"/>
</dbReference>
<dbReference type="AlphaFoldDB" id="A0A3E1NXG0"/>
<sequence>MSVDDTREFIIDCLSDPANTEKQAALGQWLQQSAANRTLYAELKQVWDAAANMPPAPFNMEEGWQALSREISDPSAHVVELKREIASSTREEAPGVTAPFLGAEGELTNPAGKETVLHPDKGKTALIRYKWMAAACLPLFLIASYFIWHSTLQPITIQANGIKTITLPDGSTIRLQPGTILEYDPSFLQRRVSLTQGEAYFSISPDEKRTFIVQLPRSTVTVLGTSFNVNVSGTTEEVVVEYGKVRLTTHTDTLILTKGLAAQVSGAGKLLQPRLSFTNEEAGTVATALSEYYQVNITLPDSTFRKKKITANFQNMSASEVQQVLNAILEQ</sequence>
<comment type="caution">
    <text evidence="4">The sequence shown here is derived from an EMBL/GenBank/DDBJ whole genome shotgun (WGS) entry which is preliminary data.</text>
</comment>
<dbReference type="EMBL" id="QTJV01000009">
    <property type="protein sequence ID" value="RFM32611.1"/>
    <property type="molecule type" value="Genomic_DNA"/>
</dbReference>